<dbReference type="Gene3D" id="3.10.450.50">
    <property type="match status" value="1"/>
</dbReference>
<dbReference type="PANTHER" id="PTHR38436">
    <property type="entry name" value="POLYKETIDE CYCLASE SNOAL-LIKE DOMAIN"/>
    <property type="match status" value="1"/>
</dbReference>
<dbReference type="SUPFAM" id="SSF54427">
    <property type="entry name" value="NTF2-like"/>
    <property type="match status" value="1"/>
</dbReference>
<dbReference type="RefSeq" id="WP_017124233.1">
    <property type="nucleotide sequence ID" value="NZ_JACAQE010000008.1"/>
</dbReference>
<proteinExistence type="predicted"/>
<evidence type="ECO:0000313" key="2">
    <source>
        <dbReference type="Proteomes" id="UP000517547"/>
    </source>
</evidence>
<dbReference type="Pfam" id="PF07366">
    <property type="entry name" value="SnoaL"/>
    <property type="match status" value="1"/>
</dbReference>
<dbReference type="InterPro" id="IPR009959">
    <property type="entry name" value="Cyclase_SnoaL-like"/>
</dbReference>
<organism evidence="1 2">
    <name type="scientific">Pseudomonas gingeri</name>
    <dbReference type="NCBI Taxonomy" id="117681"/>
    <lineage>
        <taxon>Bacteria</taxon>
        <taxon>Pseudomonadati</taxon>
        <taxon>Pseudomonadota</taxon>
        <taxon>Gammaproteobacteria</taxon>
        <taxon>Pseudomonadales</taxon>
        <taxon>Pseudomonadaceae</taxon>
        <taxon>Pseudomonas</taxon>
    </lineage>
</organism>
<name>A0A7Y7Y2I8_9PSED</name>
<comment type="caution">
    <text evidence="1">The sequence shown here is derived from an EMBL/GenBank/DDBJ whole genome shotgun (WGS) entry which is preliminary data.</text>
</comment>
<sequence length="136" mass="14981">MSTTNKAIVSKFNHEVIERCNRDAFEALVAEDFVNHTAGAGQPTGREGLWHTFQNVLHPGLSDLKVVVLDQVAEQDKVTTRKRITGRHSGELLGIPATGRLISIDVIDIVRIQDGRYVEHWGINSLASVLADLRSA</sequence>
<dbReference type="PANTHER" id="PTHR38436:SF1">
    <property type="entry name" value="ESTER CYCLASE"/>
    <property type="match status" value="1"/>
</dbReference>
<dbReference type="AlphaFoldDB" id="A0A7Y7Y2I8"/>
<gene>
    <name evidence="1" type="ORF">HX845_22950</name>
</gene>
<evidence type="ECO:0000313" key="1">
    <source>
        <dbReference type="EMBL" id="NWC16534.1"/>
    </source>
</evidence>
<dbReference type="Proteomes" id="UP000517547">
    <property type="component" value="Unassembled WGS sequence"/>
</dbReference>
<reference evidence="1 2" key="1">
    <citation type="submission" date="2020-04" db="EMBL/GenBank/DDBJ databases">
        <title>Molecular characterization of pseudomonads from Agaricus bisporus reveal novel blotch 2 pathogens in Western Europe.</title>
        <authorList>
            <person name="Taparia T."/>
            <person name="Krijger M."/>
            <person name="Haynes E."/>
            <person name="Elpinstone J.G."/>
            <person name="Noble R."/>
            <person name="Van Der Wolf J."/>
        </authorList>
    </citation>
    <scope>NUCLEOTIDE SEQUENCE [LARGE SCALE GENOMIC DNA]</scope>
    <source>
        <strain evidence="1 2">IPO3738</strain>
    </source>
</reference>
<accession>A0A7Y7Y2I8</accession>
<protein>
    <submittedName>
        <fullName evidence="1">Ester cyclase</fullName>
    </submittedName>
</protein>
<dbReference type="EMBL" id="JACAQE010000008">
    <property type="protein sequence ID" value="NWC16534.1"/>
    <property type="molecule type" value="Genomic_DNA"/>
</dbReference>
<dbReference type="InterPro" id="IPR032710">
    <property type="entry name" value="NTF2-like_dom_sf"/>
</dbReference>
<dbReference type="GO" id="GO:0030638">
    <property type="term" value="P:polyketide metabolic process"/>
    <property type="evidence" value="ECO:0007669"/>
    <property type="project" value="InterPro"/>
</dbReference>